<keyword evidence="2" id="KW-1133">Transmembrane helix</keyword>
<keyword evidence="2" id="KW-0812">Transmembrane</keyword>
<evidence type="ECO:0000256" key="1">
    <source>
        <dbReference type="SAM" id="Coils"/>
    </source>
</evidence>
<dbReference type="EMBL" id="LAZR01035217">
    <property type="protein sequence ID" value="KKL28094.1"/>
    <property type="molecule type" value="Genomic_DNA"/>
</dbReference>
<sequence>MFKNKKAEAQPFENYIGIFLLASLFLLSIYGFATSIGERYDKNLTIDDKQIDLTRLEEKIDQTTEDAEKWQEAVRDDKPDIYLAVLVLLSIWGVIKLMWFSVIGLLSIIVEGAYNVLGIPPLALGVVITLLIIGLI</sequence>
<feature type="coiled-coil region" evidence="1">
    <location>
        <begin position="46"/>
        <end position="73"/>
    </location>
</feature>
<name>A0A0F9C1R0_9ZZZZ</name>
<comment type="caution">
    <text evidence="3">The sequence shown here is derived from an EMBL/GenBank/DDBJ whole genome shotgun (WGS) entry which is preliminary data.</text>
</comment>
<dbReference type="AlphaFoldDB" id="A0A0F9C1R0"/>
<feature type="transmembrane region" description="Helical" evidence="2">
    <location>
        <begin position="81"/>
        <end position="110"/>
    </location>
</feature>
<protein>
    <submittedName>
        <fullName evidence="3">Uncharacterized protein</fullName>
    </submittedName>
</protein>
<proteinExistence type="predicted"/>
<accession>A0A0F9C1R0</accession>
<feature type="non-terminal residue" evidence="3">
    <location>
        <position position="136"/>
    </location>
</feature>
<evidence type="ECO:0000256" key="2">
    <source>
        <dbReference type="SAM" id="Phobius"/>
    </source>
</evidence>
<organism evidence="3">
    <name type="scientific">marine sediment metagenome</name>
    <dbReference type="NCBI Taxonomy" id="412755"/>
    <lineage>
        <taxon>unclassified sequences</taxon>
        <taxon>metagenomes</taxon>
        <taxon>ecological metagenomes</taxon>
    </lineage>
</organism>
<keyword evidence="1" id="KW-0175">Coiled coil</keyword>
<feature type="transmembrane region" description="Helical" evidence="2">
    <location>
        <begin position="116"/>
        <end position="135"/>
    </location>
</feature>
<evidence type="ECO:0000313" key="3">
    <source>
        <dbReference type="EMBL" id="KKL28094.1"/>
    </source>
</evidence>
<reference evidence="3" key="1">
    <citation type="journal article" date="2015" name="Nature">
        <title>Complex archaea that bridge the gap between prokaryotes and eukaryotes.</title>
        <authorList>
            <person name="Spang A."/>
            <person name="Saw J.H."/>
            <person name="Jorgensen S.L."/>
            <person name="Zaremba-Niedzwiedzka K."/>
            <person name="Martijn J."/>
            <person name="Lind A.E."/>
            <person name="van Eijk R."/>
            <person name="Schleper C."/>
            <person name="Guy L."/>
            <person name="Ettema T.J."/>
        </authorList>
    </citation>
    <scope>NUCLEOTIDE SEQUENCE</scope>
</reference>
<feature type="transmembrane region" description="Helical" evidence="2">
    <location>
        <begin position="15"/>
        <end position="33"/>
    </location>
</feature>
<gene>
    <name evidence="3" type="ORF">LCGC14_2378580</name>
</gene>
<keyword evidence="2" id="KW-0472">Membrane</keyword>